<dbReference type="Pfam" id="PF01757">
    <property type="entry name" value="Acyl_transf_3"/>
    <property type="match status" value="1"/>
</dbReference>
<dbReference type="RefSeq" id="WP_369248441.1">
    <property type="nucleotide sequence ID" value="NZ_CP163443.1"/>
</dbReference>
<evidence type="ECO:0000259" key="3">
    <source>
        <dbReference type="Pfam" id="PF01757"/>
    </source>
</evidence>
<feature type="transmembrane region" description="Helical" evidence="2">
    <location>
        <begin position="319"/>
        <end position="337"/>
    </location>
</feature>
<feature type="transmembrane region" description="Helical" evidence="2">
    <location>
        <begin position="393"/>
        <end position="414"/>
    </location>
</feature>
<evidence type="ECO:0000256" key="2">
    <source>
        <dbReference type="SAM" id="Phobius"/>
    </source>
</evidence>
<feature type="transmembrane region" description="Helical" evidence="2">
    <location>
        <begin position="263"/>
        <end position="281"/>
    </location>
</feature>
<keyword evidence="4" id="KW-0012">Acyltransferase</keyword>
<dbReference type="EMBL" id="CP163443">
    <property type="protein sequence ID" value="XDQ55259.1"/>
    <property type="molecule type" value="Genomic_DNA"/>
</dbReference>
<keyword evidence="4" id="KW-0808">Transferase</keyword>
<feature type="transmembrane region" description="Helical" evidence="2">
    <location>
        <begin position="287"/>
        <end position="307"/>
    </location>
</feature>
<feature type="transmembrane region" description="Helical" evidence="2">
    <location>
        <begin position="150"/>
        <end position="172"/>
    </location>
</feature>
<organism evidence="4">
    <name type="scientific">Streptomyces sp. R41</name>
    <dbReference type="NCBI Taxonomy" id="3238632"/>
    <lineage>
        <taxon>Bacteria</taxon>
        <taxon>Bacillati</taxon>
        <taxon>Actinomycetota</taxon>
        <taxon>Actinomycetes</taxon>
        <taxon>Kitasatosporales</taxon>
        <taxon>Streptomycetaceae</taxon>
        <taxon>Streptomyces</taxon>
    </lineage>
</organism>
<evidence type="ECO:0000313" key="4">
    <source>
        <dbReference type="EMBL" id="XDQ55259.1"/>
    </source>
</evidence>
<feature type="transmembrane region" description="Helical" evidence="2">
    <location>
        <begin position="193"/>
        <end position="218"/>
    </location>
</feature>
<evidence type="ECO:0000256" key="1">
    <source>
        <dbReference type="SAM" id="MobiDB-lite"/>
    </source>
</evidence>
<reference evidence="4" key="1">
    <citation type="submission" date="2024-07" db="EMBL/GenBank/DDBJ databases">
        <authorList>
            <person name="Yu S.T."/>
        </authorList>
    </citation>
    <scope>NUCLEOTIDE SEQUENCE</scope>
    <source>
        <strain evidence="4">R41</strain>
    </source>
</reference>
<name>A0AB39RKG3_9ACTN</name>
<feature type="region of interest" description="Disordered" evidence="1">
    <location>
        <begin position="1"/>
        <end position="125"/>
    </location>
</feature>
<proteinExistence type="predicted"/>
<dbReference type="GO" id="GO:0016747">
    <property type="term" value="F:acyltransferase activity, transferring groups other than amino-acyl groups"/>
    <property type="evidence" value="ECO:0007669"/>
    <property type="project" value="InterPro"/>
</dbReference>
<dbReference type="AlphaFoldDB" id="A0AB39RKG3"/>
<dbReference type="EC" id="2.3.1.-" evidence="4"/>
<protein>
    <submittedName>
        <fullName evidence="4">Acyltransferase</fullName>
        <ecNumber evidence="4">2.3.1.-</ecNumber>
    </submittedName>
</protein>
<feature type="compositionally biased region" description="Low complexity" evidence="1">
    <location>
        <begin position="21"/>
        <end position="46"/>
    </location>
</feature>
<feature type="transmembrane region" description="Helical" evidence="2">
    <location>
        <begin position="434"/>
        <end position="454"/>
    </location>
</feature>
<keyword evidence="2" id="KW-0812">Transmembrane</keyword>
<sequence length="467" mass="52524">MSWGSEQPGQQGQQGYGYGYGQQPDPYGYGQQPQQYAQGYPQYEQQTYADYGQGYAGETAPLPTVEPEAATTVGNRPAGRWGSPRSSEAESGGGWAQPAAPDALEPDPGTDGGESVPPAPKAKGGGRDRYFDTLRAIALIRVVAYHTFGWAWAGMVFPSMGVMFALAGSLMAKSLERPAFKVVKSRMRRLLPPFWFWGFFVVLAMLVHDWMPGWQIVFWIVPVGDPPGNQWGIQAWEILWYLRTYLWFVLLSPLLLKVFRKAPIPVLLLSLVPIVVFQYGWQPPYNRFGSGLTDLATFLFCWLVGFAHREGVLQRLKPAVVILASGALLAYGGWYAFGHQAEFGTYDLDEVPLAQTFWSAGFVTLLMFFKAYYNVDVAWLARFKRLDRIVTIFNGRAVTIYLWHEIALVLAVPLIDQFWKVPAFEKWLPLESQWFMFGIGWVLIWVAIPLVGWVEDVAAKKKPKLLP</sequence>
<feature type="transmembrane region" description="Helical" evidence="2">
    <location>
        <begin position="357"/>
        <end position="381"/>
    </location>
</feature>
<keyword evidence="2" id="KW-0472">Membrane</keyword>
<dbReference type="InterPro" id="IPR002656">
    <property type="entry name" value="Acyl_transf_3_dom"/>
</dbReference>
<gene>
    <name evidence="4" type="ORF">AB5J53_28160</name>
</gene>
<keyword evidence="2" id="KW-1133">Transmembrane helix</keyword>
<accession>A0AB39RKG3</accession>
<feature type="transmembrane region" description="Helical" evidence="2">
    <location>
        <begin position="238"/>
        <end position="256"/>
    </location>
</feature>
<feature type="domain" description="Acyltransferase 3" evidence="3">
    <location>
        <begin position="129"/>
        <end position="449"/>
    </location>
</feature>